<dbReference type="RefSeq" id="WP_173968337.1">
    <property type="nucleotide sequence ID" value="NZ_BOVI01000027.1"/>
</dbReference>
<accession>A0ABN7EQZ0</accession>
<name>A0ABN7EQZ0_9FLAO</name>
<keyword evidence="1" id="KW-1133">Transmembrane helix</keyword>
<protein>
    <submittedName>
        <fullName evidence="2">Uncharacterized protein</fullName>
    </submittedName>
</protein>
<keyword evidence="3" id="KW-1185">Reference proteome</keyword>
<sequence length="48" mass="5538">MKADKVRKKNIEKLGISNKGMKQKDRVINLMVFSIVFFIALLMISQIV</sequence>
<evidence type="ECO:0000313" key="3">
    <source>
        <dbReference type="Proteomes" id="UP000474567"/>
    </source>
</evidence>
<keyword evidence="1" id="KW-0812">Transmembrane</keyword>
<organism evidence="2 3">
    <name type="scientific">Flavobacterium collinsii</name>
    <dbReference type="NCBI Taxonomy" id="1114861"/>
    <lineage>
        <taxon>Bacteria</taxon>
        <taxon>Pseudomonadati</taxon>
        <taxon>Bacteroidota</taxon>
        <taxon>Flavobacteriia</taxon>
        <taxon>Flavobacteriales</taxon>
        <taxon>Flavobacteriaceae</taxon>
        <taxon>Flavobacterium</taxon>
    </lineage>
</organism>
<proteinExistence type="predicted"/>
<feature type="transmembrane region" description="Helical" evidence="1">
    <location>
        <begin position="27"/>
        <end position="47"/>
    </location>
</feature>
<evidence type="ECO:0000256" key="1">
    <source>
        <dbReference type="SAM" id="Phobius"/>
    </source>
</evidence>
<reference evidence="2 3" key="1">
    <citation type="submission" date="2020-02" db="EMBL/GenBank/DDBJ databases">
        <authorList>
            <person name="Criscuolo A."/>
        </authorList>
    </citation>
    <scope>NUCLEOTIDE SEQUENCE [LARGE SCALE GENOMIC DNA]</scope>
    <source>
        <strain evidence="2">CECT7796</strain>
    </source>
</reference>
<gene>
    <name evidence="2" type="ORF">FLACOL7796_04546</name>
</gene>
<dbReference type="EMBL" id="CADCST010000154">
    <property type="protein sequence ID" value="CAA9202978.1"/>
    <property type="molecule type" value="Genomic_DNA"/>
</dbReference>
<comment type="caution">
    <text evidence="2">The sequence shown here is derived from an EMBL/GenBank/DDBJ whole genome shotgun (WGS) entry which is preliminary data.</text>
</comment>
<keyword evidence="1" id="KW-0472">Membrane</keyword>
<dbReference type="Proteomes" id="UP000474567">
    <property type="component" value="Unassembled WGS sequence"/>
</dbReference>
<evidence type="ECO:0000313" key="2">
    <source>
        <dbReference type="EMBL" id="CAA9202978.1"/>
    </source>
</evidence>